<proteinExistence type="predicted"/>
<gene>
    <name evidence="1" type="ORF">NI17_019960</name>
</gene>
<organism evidence="1 2">
    <name type="scientific">Thermobifida halotolerans</name>
    <dbReference type="NCBI Taxonomy" id="483545"/>
    <lineage>
        <taxon>Bacteria</taxon>
        <taxon>Bacillati</taxon>
        <taxon>Actinomycetota</taxon>
        <taxon>Actinomycetes</taxon>
        <taxon>Streptosporangiales</taxon>
        <taxon>Nocardiopsidaceae</taxon>
        <taxon>Thermobifida</taxon>
    </lineage>
</organism>
<sequence>MGFSRKRIGRNGELRYTAYYTDIKRRERSAGTFSTKKEADRAWQRAEVKVSEGRITSTRHGKQRFVDYVTGTWLPNHVMEPSTRQNVT</sequence>
<dbReference type="EMBL" id="CP063196">
    <property type="protein sequence ID" value="UOE19011.1"/>
    <property type="molecule type" value="Genomic_DNA"/>
</dbReference>
<dbReference type="AlphaFoldDB" id="A0AA97LW64"/>
<dbReference type="RefSeq" id="WP_068693082.1">
    <property type="nucleotide sequence ID" value="NZ_CP063196.1"/>
</dbReference>
<dbReference type="Proteomes" id="UP000265719">
    <property type="component" value="Chromosome"/>
</dbReference>
<name>A0AA97LW64_9ACTN</name>
<accession>A0AA97LW64</accession>
<protein>
    <submittedName>
        <fullName evidence="1">Uncharacterized protein</fullName>
    </submittedName>
</protein>
<dbReference type="KEGG" id="thao:NI17_019960"/>
<reference evidence="1" key="1">
    <citation type="submission" date="2020-10" db="EMBL/GenBank/DDBJ databases">
        <title>De novo genome project of the cellulose decomposer Thermobifida halotolerans type strain.</title>
        <authorList>
            <person name="Nagy I."/>
            <person name="Horvath B."/>
            <person name="Kukolya J."/>
            <person name="Nagy I."/>
            <person name="Orsini M."/>
        </authorList>
    </citation>
    <scope>NUCLEOTIDE SEQUENCE</scope>
    <source>
        <strain evidence="1">DSM 44931</strain>
    </source>
</reference>
<evidence type="ECO:0000313" key="2">
    <source>
        <dbReference type="Proteomes" id="UP000265719"/>
    </source>
</evidence>
<keyword evidence="2" id="KW-1185">Reference proteome</keyword>
<evidence type="ECO:0000313" key="1">
    <source>
        <dbReference type="EMBL" id="UOE19011.1"/>
    </source>
</evidence>